<feature type="compositionally biased region" description="Polar residues" evidence="2">
    <location>
        <begin position="261"/>
        <end position="279"/>
    </location>
</feature>
<feature type="compositionally biased region" description="Low complexity" evidence="2">
    <location>
        <begin position="320"/>
        <end position="356"/>
    </location>
</feature>
<evidence type="ECO:0000313" key="4">
    <source>
        <dbReference type="Proteomes" id="UP000006906"/>
    </source>
</evidence>
<dbReference type="OMA" id="GMEYIGT"/>
<dbReference type="ExpressionAtlas" id="A0A2K3D7H4">
    <property type="expression patterns" value="baseline"/>
</dbReference>
<name>A0A2K3D7H4_CHLRE</name>
<organism evidence="3 4">
    <name type="scientific">Chlamydomonas reinhardtii</name>
    <name type="common">Chlamydomonas smithii</name>
    <dbReference type="NCBI Taxonomy" id="3055"/>
    <lineage>
        <taxon>Eukaryota</taxon>
        <taxon>Viridiplantae</taxon>
        <taxon>Chlorophyta</taxon>
        <taxon>core chlorophytes</taxon>
        <taxon>Chlorophyceae</taxon>
        <taxon>CS clade</taxon>
        <taxon>Chlamydomonadales</taxon>
        <taxon>Chlamydomonadaceae</taxon>
        <taxon>Chlamydomonas</taxon>
    </lineage>
</organism>
<dbReference type="KEGG" id="cre:CHLRE_11g467621v5"/>
<feature type="compositionally biased region" description="Basic and acidic residues" evidence="2">
    <location>
        <begin position="390"/>
        <end position="403"/>
    </location>
</feature>
<dbReference type="OrthoDB" id="547380at2759"/>
<reference evidence="3 4" key="1">
    <citation type="journal article" date="2007" name="Science">
        <title>The Chlamydomonas genome reveals the evolution of key animal and plant functions.</title>
        <authorList>
            <person name="Merchant S.S."/>
            <person name="Prochnik S.E."/>
            <person name="Vallon O."/>
            <person name="Harris E.H."/>
            <person name="Karpowicz S.J."/>
            <person name="Witman G.B."/>
            <person name="Terry A."/>
            <person name="Salamov A."/>
            <person name="Fritz-Laylin L.K."/>
            <person name="Marechal-Drouard L."/>
            <person name="Marshall W.F."/>
            <person name="Qu L.H."/>
            <person name="Nelson D.R."/>
            <person name="Sanderfoot A.A."/>
            <person name="Spalding M.H."/>
            <person name="Kapitonov V.V."/>
            <person name="Ren Q."/>
            <person name="Ferris P."/>
            <person name="Lindquist E."/>
            <person name="Shapiro H."/>
            <person name="Lucas S.M."/>
            <person name="Grimwood J."/>
            <person name="Schmutz J."/>
            <person name="Cardol P."/>
            <person name="Cerutti H."/>
            <person name="Chanfreau G."/>
            <person name="Chen C.L."/>
            <person name="Cognat V."/>
            <person name="Croft M.T."/>
            <person name="Dent R."/>
            <person name="Dutcher S."/>
            <person name="Fernandez E."/>
            <person name="Fukuzawa H."/>
            <person name="Gonzalez-Ballester D."/>
            <person name="Gonzalez-Halphen D."/>
            <person name="Hallmann A."/>
            <person name="Hanikenne M."/>
            <person name="Hippler M."/>
            <person name="Inwood W."/>
            <person name="Jabbari K."/>
            <person name="Kalanon M."/>
            <person name="Kuras R."/>
            <person name="Lefebvre P.A."/>
            <person name="Lemaire S.D."/>
            <person name="Lobanov A.V."/>
            <person name="Lohr M."/>
            <person name="Manuell A."/>
            <person name="Meier I."/>
            <person name="Mets L."/>
            <person name="Mittag M."/>
            <person name="Mittelmeier T."/>
            <person name="Moroney J.V."/>
            <person name="Moseley J."/>
            <person name="Napoli C."/>
            <person name="Nedelcu A.M."/>
            <person name="Niyogi K."/>
            <person name="Novoselov S.V."/>
            <person name="Paulsen I.T."/>
            <person name="Pazour G."/>
            <person name="Purton S."/>
            <person name="Ral J.P."/>
            <person name="Riano-Pachon D.M."/>
            <person name="Riekhof W."/>
            <person name="Rymarquis L."/>
            <person name="Schroda M."/>
            <person name="Stern D."/>
            <person name="Umen J."/>
            <person name="Willows R."/>
            <person name="Wilson N."/>
            <person name="Zimmer S.L."/>
            <person name="Allmer J."/>
            <person name="Balk J."/>
            <person name="Bisova K."/>
            <person name="Chen C.J."/>
            <person name="Elias M."/>
            <person name="Gendler K."/>
            <person name="Hauser C."/>
            <person name="Lamb M.R."/>
            <person name="Ledford H."/>
            <person name="Long J.C."/>
            <person name="Minagawa J."/>
            <person name="Page M.D."/>
            <person name="Pan J."/>
            <person name="Pootakham W."/>
            <person name="Roje S."/>
            <person name="Rose A."/>
            <person name="Stahlberg E."/>
            <person name="Terauchi A.M."/>
            <person name="Yang P."/>
            <person name="Ball S."/>
            <person name="Bowler C."/>
            <person name="Dieckmann C.L."/>
            <person name="Gladyshev V.N."/>
            <person name="Green P."/>
            <person name="Jorgensen R."/>
            <person name="Mayfield S."/>
            <person name="Mueller-Roeber B."/>
            <person name="Rajamani S."/>
            <person name="Sayre R.T."/>
            <person name="Brokstein P."/>
            <person name="Dubchak I."/>
            <person name="Goodstein D."/>
            <person name="Hornick L."/>
            <person name="Huang Y.W."/>
            <person name="Jhaveri J."/>
            <person name="Luo Y."/>
            <person name="Martinez D."/>
            <person name="Ngau W.C."/>
            <person name="Otillar B."/>
            <person name="Poliakov A."/>
            <person name="Porter A."/>
            <person name="Szajkowski L."/>
            <person name="Werner G."/>
            <person name="Zhou K."/>
            <person name="Grigoriev I.V."/>
            <person name="Rokhsar D.S."/>
            <person name="Grossman A.R."/>
        </authorList>
    </citation>
    <scope>NUCLEOTIDE SEQUENCE [LARGE SCALE GENOMIC DNA]</scope>
    <source>
        <strain evidence="4">CC-503</strain>
    </source>
</reference>
<dbReference type="Gramene" id="PNW76475">
    <property type="protein sequence ID" value="PNW76475"/>
    <property type="gene ID" value="CHLRE_11g467621v5"/>
</dbReference>
<sequence>MLHELGRAVERARHWKSTFKRQFFLAAVSLGKCEPGSQLVVYKDGMEYIGTLPATAKPFLLFGTTFVPSRPRGAPAPENPPVPVTLMELTGSKSKPERACDYVREGGALLVQEIMAGREGWLQADLSGKARMLLEIAALEGAPTPGTLAANNPTYNYAVRAFEDAAQELTNKAVAQQLAEERAQAQQLAEAQAQVQQLAEARAQAQQLAEAQAQAQQLAEAQAQAPVVQGWSPEDQQPGRLAGPAEYVPATELTEAGSDAGTDTTQDTKQLGAASTRTSEPPARRVPASLTQQRMAGEVSNSGASGDTCGRTVAVSGIDGSSSGRAGASSGAASGSLPAPPARAAQRSSARLAAPRGQRNITGPGQEPIGARPAKKKRRPPSLEQPPSPERSEDAAPPAARDEATTEIYRCEVKEVPPALLCGLGLAAVRLPATLTRLINPRLIAELASLADKRGEQIFQRISALQGVQAEIRMSVGTGQRVQVLWKDLAGSAGLLALCDKLRPLLEEVVTAADPKGELGLHLEDAVLLANLPGTRPVAEQVPHYDMAPGEPGWFIMLALQPASLLVAQASQHEVLLWGRAYTAAQEAGRTAAVLKDLCASTPHRRLVRLQLPVGELLFVHSNLVHAGDAGRLDGSYSLRLHWFVKSAKTTNNTHLPRQIHVELEKRFV</sequence>
<keyword evidence="4" id="KW-1185">Reference proteome</keyword>
<gene>
    <name evidence="3" type="ORF">CHLRE_11g467621v5</name>
</gene>
<dbReference type="AlphaFoldDB" id="A0A2K3D7H4"/>
<dbReference type="RefSeq" id="XP_042919372.1">
    <property type="nucleotide sequence ID" value="XM_043067372.1"/>
</dbReference>
<dbReference type="GeneID" id="66055226"/>
<dbReference type="InParanoid" id="A0A2K3D7H4"/>
<feature type="region of interest" description="Disordered" evidence="2">
    <location>
        <begin position="255"/>
        <end position="403"/>
    </location>
</feature>
<accession>A0A2K3D7H4</accession>
<protein>
    <submittedName>
        <fullName evidence="3">Uncharacterized protein</fullName>
    </submittedName>
</protein>
<feature type="compositionally biased region" description="Polar residues" evidence="2">
    <location>
        <begin position="289"/>
        <end position="305"/>
    </location>
</feature>
<feature type="coiled-coil region" evidence="1">
    <location>
        <begin position="166"/>
        <end position="224"/>
    </location>
</feature>
<dbReference type="EMBL" id="CM008972">
    <property type="protein sequence ID" value="PNW76475.1"/>
    <property type="molecule type" value="Genomic_DNA"/>
</dbReference>
<evidence type="ECO:0000313" key="3">
    <source>
        <dbReference type="EMBL" id="PNW76475.1"/>
    </source>
</evidence>
<keyword evidence="1" id="KW-0175">Coiled coil</keyword>
<proteinExistence type="predicted"/>
<evidence type="ECO:0000256" key="1">
    <source>
        <dbReference type="SAM" id="Coils"/>
    </source>
</evidence>
<dbReference type="Proteomes" id="UP000006906">
    <property type="component" value="Chromosome 11"/>
</dbReference>
<evidence type="ECO:0000256" key="2">
    <source>
        <dbReference type="SAM" id="MobiDB-lite"/>
    </source>
</evidence>